<dbReference type="AlphaFoldDB" id="A0A8G1A1G8"/>
<accession>A0A8G1A1G8</accession>
<keyword evidence="2" id="KW-1185">Reference proteome</keyword>
<evidence type="ECO:0000313" key="1">
    <source>
        <dbReference type="EMBL" id="QYZ78938.1"/>
    </source>
</evidence>
<evidence type="ECO:0000313" key="2">
    <source>
        <dbReference type="Proteomes" id="UP000826709"/>
    </source>
</evidence>
<reference evidence="1" key="1">
    <citation type="journal article" date="2005" name="Int. J. Syst. Evol. Microbiol.">
        <title>Methanofollis formosanus sp. nov., isolated from a fish pond.</title>
        <authorList>
            <person name="Wu S.Y."/>
            <person name="Chen S.C."/>
            <person name="Lai M.C."/>
        </authorList>
    </citation>
    <scope>NUCLEOTIDE SEQUENCE</scope>
    <source>
        <strain evidence="1">ML15</strain>
    </source>
</reference>
<organism evidence="1 2">
    <name type="scientific">Methanofollis formosanus</name>
    <dbReference type="NCBI Taxonomy" id="299308"/>
    <lineage>
        <taxon>Archaea</taxon>
        <taxon>Methanobacteriati</taxon>
        <taxon>Methanobacteriota</taxon>
        <taxon>Stenosarchaea group</taxon>
        <taxon>Methanomicrobia</taxon>
        <taxon>Methanomicrobiales</taxon>
        <taxon>Methanomicrobiaceae</taxon>
        <taxon>Methanofollis</taxon>
    </lineage>
</organism>
<proteinExistence type="predicted"/>
<dbReference type="RefSeq" id="WP_220682710.1">
    <property type="nucleotide sequence ID" value="NZ_CP037968.1"/>
</dbReference>
<protein>
    <submittedName>
        <fullName evidence="1">Uncharacterized protein</fullName>
    </submittedName>
</protein>
<reference evidence="1" key="2">
    <citation type="submission" date="2019-03" db="EMBL/GenBank/DDBJ databases">
        <authorList>
            <person name="Chen S.-C."/>
            <person name="Wu S.-Y."/>
            <person name="Lai M.-C."/>
        </authorList>
    </citation>
    <scope>NUCLEOTIDE SEQUENCE</scope>
    <source>
        <strain evidence="1">ML15</strain>
    </source>
</reference>
<dbReference type="Proteomes" id="UP000826709">
    <property type="component" value="Chromosome"/>
</dbReference>
<gene>
    <name evidence="1" type="ORF">E2N92_05615</name>
</gene>
<dbReference type="KEGG" id="mfk:E2N92_05615"/>
<sequence length="59" mass="6795">MAGERTRMVGFRYSGKIPHTRGIQNGRPDKIDFQGIVRDANKKGKKIFKESRMMSLNLK</sequence>
<dbReference type="EMBL" id="CP037968">
    <property type="protein sequence ID" value="QYZ78938.1"/>
    <property type="molecule type" value="Genomic_DNA"/>
</dbReference>
<name>A0A8G1A1G8_9EURY</name>